<sequence>MSQPQAYQPGPQNRGLFTDLYDRVSEKIDDVVNNRPSDESSNLGDAFTMDNIRRTFNLDNNTQVDDNARFADLRPSNDSQLNDSRFADLRPSNDSRFDNNDDFSGRSFMRGGRRCRIVCDPPRNQGGIERISRRLLGLSLRQARQIYNNIRVVEVNGRRVPTTQDYDRTRINVATRDDVVIRIDGFY</sequence>
<protein>
    <submittedName>
        <fullName evidence="2">Uncharacterized protein</fullName>
    </submittedName>
</protein>
<reference evidence="2" key="1">
    <citation type="journal article" date="2020" name="Nature">
        <title>Giant virus diversity and host interactions through global metagenomics.</title>
        <authorList>
            <person name="Schulz F."/>
            <person name="Roux S."/>
            <person name="Paez-Espino D."/>
            <person name="Jungbluth S."/>
            <person name="Walsh D.A."/>
            <person name="Denef V.J."/>
            <person name="McMahon K.D."/>
            <person name="Konstantinidis K.T."/>
            <person name="Eloe-Fadrosh E.A."/>
            <person name="Kyrpides N.C."/>
            <person name="Woyke T."/>
        </authorList>
    </citation>
    <scope>NUCLEOTIDE SEQUENCE</scope>
    <source>
        <strain evidence="2">GVMAG-M-3300020192-26</strain>
    </source>
</reference>
<dbReference type="AlphaFoldDB" id="A0A6C0C8H5"/>
<name>A0A6C0C8H5_9ZZZZ</name>
<evidence type="ECO:0000313" key="2">
    <source>
        <dbReference type="EMBL" id="QHT00392.1"/>
    </source>
</evidence>
<feature type="compositionally biased region" description="Basic and acidic residues" evidence="1">
    <location>
        <begin position="85"/>
        <end position="99"/>
    </location>
</feature>
<evidence type="ECO:0000256" key="1">
    <source>
        <dbReference type="SAM" id="MobiDB-lite"/>
    </source>
</evidence>
<proteinExistence type="predicted"/>
<accession>A0A6C0C8H5</accession>
<feature type="region of interest" description="Disordered" evidence="1">
    <location>
        <begin position="72"/>
        <end position="103"/>
    </location>
</feature>
<organism evidence="2">
    <name type="scientific">viral metagenome</name>
    <dbReference type="NCBI Taxonomy" id="1070528"/>
    <lineage>
        <taxon>unclassified sequences</taxon>
        <taxon>metagenomes</taxon>
        <taxon>organismal metagenomes</taxon>
    </lineage>
</organism>
<dbReference type="EMBL" id="MN739355">
    <property type="protein sequence ID" value="QHT00392.1"/>
    <property type="molecule type" value="Genomic_DNA"/>
</dbReference>